<comment type="cofactor">
    <cofactor evidence="1 9">
        <name>pyridoxal 5'-phosphate</name>
        <dbReference type="ChEBI" id="CHEBI:597326"/>
    </cofactor>
</comment>
<dbReference type="GO" id="GO:0000105">
    <property type="term" value="P:L-histidine biosynthetic process"/>
    <property type="evidence" value="ECO:0007669"/>
    <property type="project" value="UniProtKB-UniRule"/>
</dbReference>
<dbReference type="PANTHER" id="PTHR43643:SF3">
    <property type="entry name" value="HISTIDINOL-PHOSPHATE AMINOTRANSFERASE"/>
    <property type="match status" value="1"/>
</dbReference>
<keyword evidence="9" id="KW-0368">Histidine biosynthesis</keyword>
<evidence type="ECO:0000256" key="8">
    <source>
        <dbReference type="ARBA" id="ARBA00047481"/>
    </source>
</evidence>
<evidence type="ECO:0000256" key="6">
    <source>
        <dbReference type="ARBA" id="ARBA00022679"/>
    </source>
</evidence>
<evidence type="ECO:0000256" key="7">
    <source>
        <dbReference type="ARBA" id="ARBA00022898"/>
    </source>
</evidence>
<evidence type="ECO:0000313" key="12">
    <source>
        <dbReference type="Proteomes" id="UP000597507"/>
    </source>
</evidence>
<dbReference type="AlphaFoldDB" id="A0A8J3EBV8"/>
<organism evidence="11 12">
    <name type="scientific">Caldovatus sediminis</name>
    <dbReference type="NCBI Taxonomy" id="2041189"/>
    <lineage>
        <taxon>Bacteria</taxon>
        <taxon>Pseudomonadati</taxon>
        <taxon>Pseudomonadota</taxon>
        <taxon>Alphaproteobacteria</taxon>
        <taxon>Acetobacterales</taxon>
        <taxon>Roseomonadaceae</taxon>
        <taxon>Caldovatus</taxon>
    </lineage>
</organism>
<dbReference type="EMBL" id="BMKS01000001">
    <property type="protein sequence ID" value="GGG17120.1"/>
    <property type="molecule type" value="Genomic_DNA"/>
</dbReference>
<dbReference type="Proteomes" id="UP000597507">
    <property type="component" value="Unassembled WGS sequence"/>
</dbReference>
<evidence type="ECO:0000259" key="10">
    <source>
        <dbReference type="Pfam" id="PF00155"/>
    </source>
</evidence>
<dbReference type="Pfam" id="PF00155">
    <property type="entry name" value="Aminotran_1_2"/>
    <property type="match status" value="1"/>
</dbReference>
<feature type="modified residue" description="N6-(pyridoxal phosphate)lysine" evidence="9">
    <location>
        <position position="222"/>
    </location>
</feature>
<gene>
    <name evidence="9 11" type="primary">hisC</name>
    <name evidence="11" type="ORF">GCM10010964_01720</name>
</gene>
<comment type="catalytic activity">
    <reaction evidence="8 9">
        <text>L-histidinol phosphate + 2-oxoglutarate = 3-(imidazol-4-yl)-2-oxopropyl phosphate + L-glutamate</text>
        <dbReference type="Rhea" id="RHEA:23744"/>
        <dbReference type="ChEBI" id="CHEBI:16810"/>
        <dbReference type="ChEBI" id="CHEBI:29985"/>
        <dbReference type="ChEBI" id="CHEBI:57766"/>
        <dbReference type="ChEBI" id="CHEBI:57980"/>
        <dbReference type="EC" id="2.6.1.9"/>
    </reaction>
</comment>
<name>A0A8J3EBV8_9PROT</name>
<sequence length="370" mass="38446">MAAPKPRPSILAVEPYVGGESKIPGVNRIVKLSSNEGAFGTPPGAAAAIAAMAQEAHRYPDGGAQALRAAIGARFGLDPARIVVGNGSDELLALLILAYGGEGTELVMSAHGFLMYEIAGTWAGCRVIKVPERNLTADVDGLLAAVGPRTRIVMLANPNNPTGSLLPAPEVARLRAGLREDVLLVLDAAYAEYVTRPDYDPGAALVDASPAGNVVMTRTFSKVFGLGGMRLGWAYAQPPVVDVLNRVRGPFNVNAAAMAAGIAALAEPGWVERSVAHNTEWRARLAEGLRAAGITVWPSEGNFVLADFGAPARARAADEALRARGLIVRAMGAYGLPGCLRITVGTGEECTMVIEALAAFMRAGPAHGRG</sequence>
<keyword evidence="12" id="KW-1185">Reference proteome</keyword>
<reference evidence="11 12" key="1">
    <citation type="journal article" date="2014" name="Int. J. Syst. Evol. Microbiol.">
        <title>Complete genome sequence of Corynebacterium casei LMG S-19264T (=DSM 44701T), isolated from a smear-ripened cheese.</title>
        <authorList>
            <consortium name="US DOE Joint Genome Institute (JGI-PGF)"/>
            <person name="Walter F."/>
            <person name="Albersmeier A."/>
            <person name="Kalinowski J."/>
            <person name="Ruckert C."/>
        </authorList>
    </citation>
    <scope>NUCLEOTIDE SEQUENCE [LARGE SCALE GENOMIC DNA]</scope>
    <source>
        <strain evidence="11 12">CGMCC 1.16330</strain>
    </source>
</reference>
<accession>A0A8J3EBV8</accession>
<dbReference type="InterPro" id="IPR005861">
    <property type="entry name" value="HisP_aminotrans"/>
</dbReference>
<dbReference type="InterPro" id="IPR015422">
    <property type="entry name" value="PyrdxlP-dep_Trfase_small"/>
</dbReference>
<evidence type="ECO:0000256" key="2">
    <source>
        <dbReference type="ARBA" id="ARBA00005011"/>
    </source>
</evidence>
<evidence type="ECO:0000313" key="11">
    <source>
        <dbReference type="EMBL" id="GGG17120.1"/>
    </source>
</evidence>
<proteinExistence type="inferred from homology"/>
<dbReference type="InterPro" id="IPR015424">
    <property type="entry name" value="PyrdxlP-dep_Trfase"/>
</dbReference>
<dbReference type="Gene3D" id="3.40.640.10">
    <property type="entry name" value="Type I PLP-dependent aspartate aminotransferase-like (Major domain)"/>
    <property type="match status" value="1"/>
</dbReference>
<keyword evidence="7 9" id="KW-0663">Pyridoxal phosphate</keyword>
<dbReference type="UniPathway" id="UPA00031">
    <property type="reaction ID" value="UER00012"/>
</dbReference>
<dbReference type="NCBIfam" id="TIGR01141">
    <property type="entry name" value="hisC"/>
    <property type="match status" value="1"/>
</dbReference>
<evidence type="ECO:0000256" key="3">
    <source>
        <dbReference type="ARBA" id="ARBA00007970"/>
    </source>
</evidence>
<dbReference type="InterPro" id="IPR004839">
    <property type="entry name" value="Aminotransferase_I/II_large"/>
</dbReference>
<dbReference type="CDD" id="cd00609">
    <property type="entry name" value="AAT_like"/>
    <property type="match status" value="1"/>
</dbReference>
<keyword evidence="6 9" id="KW-0808">Transferase</keyword>
<dbReference type="HAMAP" id="MF_01023">
    <property type="entry name" value="HisC_aminotrans_2"/>
    <property type="match status" value="1"/>
</dbReference>
<evidence type="ECO:0000256" key="5">
    <source>
        <dbReference type="ARBA" id="ARBA00022576"/>
    </source>
</evidence>
<dbReference type="GO" id="GO:0030170">
    <property type="term" value="F:pyridoxal phosphate binding"/>
    <property type="evidence" value="ECO:0007669"/>
    <property type="project" value="InterPro"/>
</dbReference>
<dbReference type="InterPro" id="IPR015421">
    <property type="entry name" value="PyrdxlP-dep_Trfase_major"/>
</dbReference>
<feature type="domain" description="Aminotransferase class I/classII large" evidence="10">
    <location>
        <begin position="29"/>
        <end position="357"/>
    </location>
</feature>
<comment type="caution">
    <text evidence="11">The sequence shown here is derived from an EMBL/GenBank/DDBJ whole genome shotgun (WGS) entry which is preliminary data.</text>
</comment>
<protein>
    <recommendedName>
        <fullName evidence="9">Histidinol-phosphate aminotransferase</fullName>
        <ecNumber evidence="9">2.6.1.9</ecNumber>
    </recommendedName>
    <alternativeName>
        <fullName evidence="9">Imidazole acetol-phosphate transaminase</fullName>
    </alternativeName>
</protein>
<dbReference type="GO" id="GO:0004400">
    <property type="term" value="F:histidinol-phosphate transaminase activity"/>
    <property type="evidence" value="ECO:0007669"/>
    <property type="project" value="UniProtKB-UniRule"/>
</dbReference>
<dbReference type="SUPFAM" id="SSF53383">
    <property type="entry name" value="PLP-dependent transferases"/>
    <property type="match status" value="1"/>
</dbReference>
<dbReference type="RefSeq" id="WP_188897471.1">
    <property type="nucleotide sequence ID" value="NZ_BMKS01000001.1"/>
</dbReference>
<comment type="similarity">
    <text evidence="3 9">Belongs to the class-II pyridoxal-phosphate-dependent aminotransferase family. Histidinol-phosphate aminotransferase subfamily.</text>
</comment>
<evidence type="ECO:0000256" key="1">
    <source>
        <dbReference type="ARBA" id="ARBA00001933"/>
    </source>
</evidence>
<comment type="pathway">
    <text evidence="2 9">Amino-acid biosynthesis; L-histidine biosynthesis; L-histidine from 5-phospho-alpha-D-ribose 1-diphosphate: step 7/9.</text>
</comment>
<evidence type="ECO:0000256" key="9">
    <source>
        <dbReference type="HAMAP-Rule" id="MF_01023"/>
    </source>
</evidence>
<keyword evidence="5 9" id="KW-0032">Aminotransferase</keyword>
<comment type="subunit">
    <text evidence="4 9">Homodimer.</text>
</comment>
<keyword evidence="9" id="KW-0028">Amino-acid biosynthesis</keyword>
<evidence type="ECO:0000256" key="4">
    <source>
        <dbReference type="ARBA" id="ARBA00011738"/>
    </source>
</evidence>
<dbReference type="EC" id="2.6.1.9" evidence="9"/>
<dbReference type="InterPro" id="IPR050106">
    <property type="entry name" value="HistidinolP_aminotransfase"/>
</dbReference>
<dbReference type="Gene3D" id="3.90.1150.10">
    <property type="entry name" value="Aspartate Aminotransferase, domain 1"/>
    <property type="match status" value="1"/>
</dbReference>
<dbReference type="PANTHER" id="PTHR43643">
    <property type="entry name" value="HISTIDINOL-PHOSPHATE AMINOTRANSFERASE 2"/>
    <property type="match status" value="1"/>
</dbReference>